<dbReference type="AlphaFoldDB" id="A0A9P5CAR9"/>
<evidence type="ECO:0000259" key="1">
    <source>
        <dbReference type="Pfam" id="PF03068"/>
    </source>
</evidence>
<evidence type="ECO:0000313" key="2">
    <source>
        <dbReference type="EMBL" id="KAF3063025.1"/>
    </source>
</evidence>
<sequence>MHFSKQAAVAILGIFPVNLVNNEGHSLARASNAIQATILADSNRDGKIDSTDQTDADKTLWTEEYGALFLANIGDTDGRCSSQVTSQTLDGELSMCNDASDNILRNSKYIAPLVTLPIQNLSDDAVGSIGISGDNAADNVRIFYKADKDWVYMMENTTFTAQELKAGLELGIDGRTTRYPQVWDGRVQVLFNVTDGSISGSDSVALRVAPVLTHHHLQHAQQVFTNNYPGIGAPQEKFVEALKGPVAQAGIEKPIFEFTTDPDIWVQDFFEPGYSSIPGPDGPVVLRINIRSGQEYRSAGRQVFTDLRSDSVGAIQYLWRGGTTDSMGNLETIPPHRFNNKTYAAGRIIMGQQDSEDPWIMAFLRAQEAQDPVITDHDWLLVGHTDEYMQFLPANNSRGWIVMLADPIAGIQLLKDAQAAGHGSVTAVSRIQQASDPKPGFQGCLPNLTIDQVLQIANLTELNTYANQYIQKNIEIVKAAVGLTDEEILHVPGIYYNESFPCTANGAQPQQLHSVASFKGAPVPKPLSIIEAINPNGPLEKRQTTTRYTGPRLTAMYPGAINGVVLSDSQILAPAQWGPIINGKDIFAAAVRDSYSKINLDVTFIDDWYDHHELDGEVHCGTNVYRDASAPWW</sequence>
<dbReference type="GO" id="GO:0005509">
    <property type="term" value="F:calcium ion binding"/>
    <property type="evidence" value="ECO:0007669"/>
    <property type="project" value="InterPro"/>
</dbReference>
<dbReference type="Gene3D" id="3.75.10.10">
    <property type="entry name" value="L-arginine/glycine Amidinotransferase, Chain A"/>
    <property type="match status" value="1"/>
</dbReference>
<dbReference type="InterPro" id="IPR013530">
    <property type="entry name" value="PAD_C"/>
</dbReference>
<dbReference type="InterPro" id="IPR004303">
    <property type="entry name" value="PAD"/>
</dbReference>
<dbReference type="PANTHER" id="PTHR10837:SF8">
    <property type="entry name" value="PROTEIN-ARGININE DEIMINASE"/>
    <property type="match status" value="1"/>
</dbReference>
<evidence type="ECO:0000313" key="3">
    <source>
        <dbReference type="Proteomes" id="UP000801864"/>
    </source>
</evidence>
<accession>A0A9P5CAR9</accession>
<dbReference type="EMBL" id="QLNT01000020">
    <property type="protein sequence ID" value="KAF3063025.1"/>
    <property type="molecule type" value="Genomic_DNA"/>
</dbReference>
<protein>
    <submittedName>
        <fullName evidence="2">Protein-arginine deiminase type-4</fullName>
    </submittedName>
</protein>
<dbReference type="SUPFAM" id="SSF110083">
    <property type="entry name" value="Peptidylarginine deiminase Pad4, middle domain"/>
    <property type="match status" value="1"/>
</dbReference>
<name>A0A9P5CAR9_9HYPO</name>
<feature type="domain" description="Protein-arginine deiminase C-terminal" evidence="1">
    <location>
        <begin position="201"/>
        <end position="633"/>
    </location>
</feature>
<keyword evidence="3" id="KW-1185">Reference proteome</keyword>
<dbReference type="InterPro" id="IPR036556">
    <property type="entry name" value="PAD_central_sf"/>
</dbReference>
<dbReference type="PANTHER" id="PTHR10837">
    <property type="entry name" value="PEPTIDYLARGININE DEIMINASE"/>
    <property type="match status" value="1"/>
</dbReference>
<dbReference type="Pfam" id="PF03068">
    <property type="entry name" value="PAD"/>
    <property type="match status" value="1"/>
</dbReference>
<reference evidence="2 3" key="1">
    <citation type="submission" date="2018-06" db="EMBL/GenBank/DDBJ databases">
        <title>Genome analysis of cellulolytic fungus Trichoderma lentiforme CFAM-422.</title>
        <authorList>
            <person name="Steindorff A.S."/>
            <person name="Formighieri E.F."/>
            <person name="Midorikawa G.E.O."/>
            <person name="Tamietti M.S."/>
            <person name="Ramos E.Z."/>
            <person name="Silva A.S."/>
            <person name="Bon E.P.S."/>
            <person name="Mendes T.D."/>
            <person name="Damaso M.C.T."/>
            <person name="Favaro L.C.L."/>
        </authorList>
    </citation>
    <scope>NUCLEOTIDE SEQUENCE [LARGE SCALE GENOMIC DNA]</scope>
    <source>
        <strain evidence="2 3">CFAM-422</strain>
    </source>
</reference>
<proteinExistence type="predicted"/>
<dbReference type="Proteomes" id="UP000801864">
    <property type="component" value="Unassembled WGS sequence"/>
</dbReference>
<dbReference type="GO" id="GO:0004668">
    <property type="term" value="F:protein-arginine deiminase activity"/>
    <property type="evidence" value="ECO:0007669"/>
    <property type="project" value="InterPro"/>
</dbReference>
<gene>
    <name evidence="2" type="ORF">CFAM422_010309</name>
</gene>
<dbReference type="GO" id="GO:0005737">
    <property type="term" value="C:cytoplasm"/>
    <property type="evidence" value="ECO:0007669"/>
    <property type="project" value="InterPro"/>
</dbReference>
<dbReference type="SUPFAM" id="SSF55909">
    <property type="entry name" value="Pentein"/>
    <property type="match status" value="1"/>
</dbReference>
<comment type="caution">
    <text evidence="2">The sequence shown here is derived from an EMBL/GenBank/DDBJ whole genome shotgun (WGS) entry which is preliminary data.</text>
</comment>
<organism evidence="2 3">
    <name type="scientific">Trichoderma lentiforme</name>
    <dbReference type="NCBI Taxonomy" id="1567552"/>
    <lineage>
        <taxon>Eukaryota</taxon>
        <taxon>Fungi</taxon>
        <taxon>Dikarya</taxon>
        <taxon>Ascomycota</taxon>
        <taxon>Pezizomycotina</taxon>
        <taxon>Sordariomycetes</taxon>
        <taxon>Hypocreomycetidae</taxon>
        <taxon>Hypocreales</taxon>
        <taxon>Hypocreaceae</taxon>
        <taxon>Trichoderma</taxon>
    </lineage>
</organism>